<comment type="caution">
    <text evidence="2">The sequence shown here is derived from an EMBL/GenBank/DDBJ whole genome shotgun (WGS) entry which is preliminary data.</text>
</comment>
<name>A0A0G1C373_9BACT</name>
<dbReference type="NCBIfam" id="NF003302">
    <property type="entry name" value="PRK04302.1"/>
    <property type="match status" value="1"/>
</dbReference>
<protein>
    <submittedName>
        <fullName evidence="2">Triosephosphate isomerase</fullName>
    </submittedName>
</protein>
<keyword evidence="1 2" id="KW-0413">Isomerase</keyword>
<dbReference type="GO" id="GO:0004807">
    <property type="term" value="F:triose-phosphate isomerase activity"/>
    <property type="evidence" value="ECO:0007669"/>
    <property type="project" value="InterPro"/>
</dbReference>
<dbReference type="InterPro" id="IPR000652">
    <property type="entry name" value="Triosephosphate_isomerase"/>
</dbReference>
<evidence type="ECO:0000256" key="1">
    <source>
        <dbReference type="ARBA" id="ARBA00023235"/>
    </source>
</evidence>
<dbReference type="STRING" id="1618369.UV54_C0026G0012"/>
<proteinExistence type="predicted"/>
<dbReference type="PROSITE" id="PS51440">
    <property type="entry name" value="TIM_2"/>
    <property type="match status" value="1"/>
</dbReference>
<evidence type="ECO:0000313" key="3">
    <source>
        <dbReference type="Proteomes" id="UP000034213"/>
    </source>
</evidence>
<dbReference type="EMBL" id="LCEW01000026">
    <property type="protein sequence ID" value="KKS79904.1"/>
    <property type="molecule type" value="Genomic_DNA"/>
</dbReference>
<dbReference type="SUPFAM" id="SSF51351">
    <property type="entry name" value="Triosephosphate isomerase (TIM)"/>
    <property type="match status" value="1"/>
</dbReference>
<evidence type="ECO:0000313" key="2">
    <source>
        <dbReference type="EMBL" id="KKS79904.1"/>
    </source>
</evidence>
<sequence length="213" mass="23056">MIFLNFKIYQETSGENTLKLCRLIRRLTDKRVIPCLQAADIFRVKQILPDLEVWAQHADPVGYGKFTGYQAPVSLKMSGAGGVLLNHSEHGLDFKTLKKTVAAAKKAELKIMIIADTAALIKKANKLKPDYIGFEDPQLIGGPIAMIDAHFGLIKQAASAAQGPLIVGGGIRTTNHVRKSLLAGGKGVLVASEFAQSPNSKQTLQELILGLDR</sequence>
<dbReference type="AlphaFoldDB" id="A0A0G1C373"/>
<dbReference type="InterPro" id="IPR035990">
    <property type="entry name" value="TIM_sf"/>
</dbReference>
<dbReference type="Pfam" id="PF00121">
    <property type="entry name" value="TIM"/>
    <property type="match status" value="1"/>
</dbReference>
<accession>A0A0G1C373</accession>
<dbReference type="Gene3D" id="3.20.20.70">
    <property type="entry name" value="Aldolase class I"/>
    <property type="match status" value="1"/>
</dbReference>
<organism evidence="2 3">
    <name type="scientific">Candidatus Beckwithbacteria bacterium GW2011_GWA2_43_10</name>
    <dbReference type="NCBI Taxonomy" id="1618369"/>
    <lineage>
        <taxon>Bacteria</taxon>
        <taxon>Candidatus Beckwithiibacteriota</taxon>
    </lineage>
</organism>
<gene>
    <name evidence="2" type="ORF">UV54_C0026G0012</name>
</gene>
<reference evidence="2 3" key="1">
    <citation type="journal article" date="2015" name="Nature">
        <title>rRNA introns, odd ribosomes, and small enigmatic genomes across a large radiation of phyla.</title>
        <authorList>
            <person name="Brown C.T."/>
            <person name="Hug L.A."/>
            <person name="Thomas B.C."/>
            <person name="Sharon I."/>
            <person name="Castelle C.J."/>
            <person name="Singh A."/>
            <person name="Wilkins M.J."/>
            <person name="Williams K.H."/>
            <person name="Banfield J.F."/>
        </authorList>
    </citation>
    <scope>NUCLEOTIDE SEQUENCE [LARGE SCALE GENOMIC DNA]</scope>
</reference>
<dbReference type="InterPro" id="IPR013785">
    <property type="entry name" value="Aldolase_TIM"/>
</dbReference>
<dbReference type="Proteomes" id="UP000034213">
    <property type="component" value="Unassembled WGS sequence"/>
</dbReference>